<dbReference type="PROSITE" id="PS50021">
    <property type="entry name" value="CH"/>
    <property type="match status" value="2"/>
</dbReference>
<gene>
    <name evidence="6" type="ORF">g.43196</name>
</gene>
<evidence type="ECO:0000256" key="4">
    <source>
        <dbReference type="SAM" id="MobiDB-lite"/>
    </source>
</evidence>
<feature type="non-terminal residue" evidence="6">
    <location>
        <position position="2771"/>
    </location>
</feature>
<feature type="region of interest" description="Disordered" evidence="4">
    <location>
        <begin position="2752"/>
        <end position="2771"/>
    </location>
</feature>
<dbReference type="Pfam" id="PF00307">
    <property type="entry name" value="CH"/>
    <property type="match status" value="2"/>
</dbReference>
<keyword evidence="3" id="KW-0175">Coiled coil</keyword>
<keyword evidence="1" id="KW-0677">Repeat</keyword>
<dbReference type="InterPro" id="IPR001715">
    <property type="entry name" value="CH_dom"/>
</dbReference>
<evidence type="ECO:0000256" key="2">
    <source>
        <dbReference type="ARBA" id="ARBA00023203"/>
    </source>
</evidence>
<dbReference type="CDD" id="cd21187">
    <property type="entry name" value="CH_DMD-like_rpt2"/>
    <property type="match status" value="1"/>
</dbReference>
<dbReference type="InterPro" id="IPR018159">
    <property type="entry name" value="Spectrin/alpha-actinin"/>
</dbReference>
<dbReference type="Pfam" id="PF00435">
    <property type="entry name" value="Spectrin"/>
    <property type="match status" value="5"/>
</dbReference>
<feature type="domain" description="Calponin-homology (CH)" evidence="5">
    <location>
        <begin position="130"/>
        <end position="235"/>
    </location>
</feature>
<dbReference type="PROSITE" id="PS00019">
    <property type="entry name" value="ACTININ_1"/>
    <property type="match status" value="1"/>
</dbReference>
<dbReference type="EMBL" id="GEDC01031513">
    <property type="protein sequence ID" value="JAS05785.1"/>
    <property type="molecule type" value="Transcribed_RNA"/>
</dbReference>
<dbReference type="SMART" id="SM00150">
    <property type="entry name" value="SPEC"/>
    <property type="match status" value="14"/>
</dbReference>
<dbReference type="CDD" id="cd21186">
    <property type="entry name" value="CH_DMD-like_rpt1"/>
    <property type="match status" value="1"/>
</dbReference>
<name>A0A1B6BXV1_9HEMI</name>
<proteinExistence type="predicted"/>
<dbReference type="SUPFAM" id="SSF46966">
    <property type="entry name" value="Spectrin repeat"/>
    <property type="match status" value="11"/>
</dbReference>
<dbReference type="GO" id="GO:0003779">
    <property type="term" value="F:actin binding"/>
    <property type="evidence" value="ECO:0007669"/>
    <property type="project" value="UniProtKB-KW"/>
</dbReference>
<feature type="compositionally biased region" description="Acidic residues" evidence="4">
    <location>
        <begin position="1822"/>
        <end position="1836"/>
    </location>
</feature>
<feature type="coiled-coil region" evidence="3">
    <location>
        <begin position="826"/>
        <end position="860"/>
    </location>
</feature>
<feature type="coiled-coil region" evidence="3">
    <location>
        <begin position="2386"/>
        <end position="2418"/>
    </location>
</feature>
<evidence type="ECO:0000256" key="1">
    <source>
        <dbReference type="ARBA" id="ARBA00022737"/>
    </source>
</evidence>
<dbReference type="PANTHER" id="PTHR11915">
    <property type="entry name" value="SPECTRIN/FILAMIN RELATED CYTOSKELETAL PROTEIN"/>
    <property type="match status" value="1"/>
</dbReference>
<keyword evidence="2" id="KW-0009">Actin-binding</keyword>
<evidence type="ECO:0000256" key="3">
    <source>
        <dbReference type="SAM" id="Coils"/>
    </source>
</evidence>
<evidence type="ECO:0000259" key="5">
    <source>
        <dbReference type="PROSITE" id="PS50021"/>
    </source>
</evidence>
<protein>
    <recommendedName>
        <fullName evidence="5">Calponin-homology (CH) domain-containing protein</fullName>
    </recommendedName>
</protein>
<dbReference type="InterPro" id="IPR002017">
    <property type="entry name" value="Spectrin_repeat"/>
</dbReference>
<organism evidence="6">
    <name type="scientific">Clastoptera arizonana</name>
    <name type="common">Arizona spittle bug</name>
    <dbReference type="NCBI Taxonomy" id="38151"/>
    <lineage>
        <taxon>Eukaryota</taxon>
        <taxon>Metazoa</taxon>
        <taxon>Ecdysozoa</taxon>
        <taxon>Arthropoda</taxon>
        <taxon>Hexapoda</taxon>
        <taxon>Insecta</taxon>
        <taxon>Pterygota</taxon>
        <taxon>Neoptera</taxon>
        <taxon>Paraneoptera</taxon>
        <taxon>Hemiptera</taxon>
        <taxon>Auchenorrhyncha</taxon>
        <taxon>Cercopoidea</taxon>
        <taxon>Clastopteridae</taxon>
        <taxon>Clastoptera</taxon>
    </lineage>
</organism>
<evidence type="ECO:0000313" key="6">
    <source>
        <dbReference type="EMBL" id="JAS05785.1"/>
    </source>
</evidence>
<dbReference type="InterPro" id="IPR036872">
    <property type="entry name" value="CH_dom_sf"/>
</dbReference>
<dbReference type="FunFam" id="1.20.58.60:FF:000075">
    <property type="entry name" value="utrophin isoform X1"/>
    <property type="match status" value="1"/>
</dbReference>
<dbReference type="FunFam" id="1.10.418.10:FF:000032">
    <property type="entry name" value="utrophin isoform X1"/>
    <property type="match status" value="1"/>
</dbReference>
<reference evidence="6" key="1">
    <citation type="submission" date="2015-12" db="EMBL/GenBank/DDBJ databases">
        <title>De novo transcriptome assembly of four potential Pierce s Disease insect vectors from Arizona vineyards.</title>
        <authorList>
            <person name="Tassone E.E."/>
        </authorList>
    </citation>
    <scope>NUCLEOTIDE SEQUENCE</scope>
</reference>
<dbReference type="PROSITE" id="PS00020">
    <property type="entry name" value="ACTININ_2"/>
    <property type="match status" value="1"/>
</dbReference>
<feature type="domain" description="Calponin-homology (CH)" evidence="5">
    <location>
        <begin position="11"/>
        <end position="115"/>
    </location>
</feature>
<accession>A0A1B6BXV1</accession>
<dbReference type="SMART" id="SM00033">
    <property type="entry name" value="CH"/>
    <property type="match status" value="2"/>
</dbReference>
<sequence>MEIAYIDEREDVQKKTFTKWMNSQLVKCNCSPIVDLFVDIQDGTRLLALLEILTGKQYKREKGRMRLHHLNNVNHALQVLDQNNVKLVNISSNDIVDGNPKLILGLMWSIILHWQVHYHLKDLMSGLQQTNLEKTLLAWCRQNTQNYPGVDIRNFTTSWSDGLAFNALLHHFRPELFEFTNVTRRHPNARLEHAFRVAYEQFGIDKLLDPEDVNTSVPDKKSVMMYVMCLFQSLPHSTIEVTSFDFLHSDTSSLASPLPEYELTGDPNSRPSRPVSLATNISVELGGYQVAMEEVLTWLLEAEDKLSHEDLAEDTDLEIVKEHFHSHESFLLELSRHQEGVGAVLEEGARMLSEGGLSRDEEDEVRVQMRLLNSRWEALRLKAMEKQASIHNLLMSKQQKQLDSLKEWLTATEDRISRMSNVGPDLSALKNQFAIHKELREDLQNQQKVVDAVCNLVVVVDDNSSDNAYAQMEDQLNALGERWEHIYQWTEERFNLLQDLTSTATRVSDQVHWLQSWLASKETALKKMEAEPASEMGVILERIKQLQILRQQMDAQQKRLILLQESAQDLSMKMSPPGGGRELERIEELQDRWDALLLIMDVQAQRISSSGFDISLAPRVGDSSSAITGTTAWEVKTSPTEGHGSYKRRRVETSQVEMEAIMTDLNTWIQNTKQLVKEHNDEHGLPLLEEKKTEWEDRKPQMDALEKLGQRCVQDIITDGETPEMEEEKLKQIKTDYETIGSALKSTLQQLQVKKERSNLTNELTSLEMLLEGYSKWYTTTEAHHLETSRVKLKSMKSHSDRLSNLHQKVQDLPEGEETVTIKERFTTLEDNWKSLLDKLHNLQNELKIEKTALAQFSDAKSALMLWIHDAEGLLLSEHAVLNYVSAMEEQLGKFKELENKISGQKSRFESVNITGQSLLQRSPNERMHEELQDLNSRWSDIPIILEERCSKLQRDISCLKELEAEILNLNKWLDDVEAFVYDNSLSINDLNDLQAQLVKSNALLEGVTTMEPNLHKVEQTAQDMIKSGAEPKFADELNTHVTNLMNKWKSVINEKAITHNAKLKDCVLKIKKVSSDMKETNEWLTELEESDLPESFDIPTSAELFQYKARFQGVKDSIDVKTETVNTINILGNELLAIGCGDDNLGTKLTQLNMRWSQVTNSVLNKHKILQEASNQYGEFRALVAQEMDWLDKLEKRLRKSPKSAADAEEISEELDDLENYIRNHPEGRLARIQDLGKKLEDDHIMPQTVKGDVEAITQRWSQLSQQARDRTILLEVSVAEAQQSESHIVEFQDWLNDVDAQLTARIDNDLTADDLPDDVQRLVEEFETQACTLQEMEAQVQSYKEAGKHEAAARLHEQMVLLQERFTEIAEKFERFRSPSNLEPRLCRALRELRGIEEATCLLELASDDPEGIQGQLKHCMRFYQTLSEIKGEVESVIKTGRKLVEEKSIPPVYTERLDILKALYNKLGLQITESKVGLENALEISRTLQADIPALAAWADSVDLELEQVDATPQSDRDIQAEIDFVKETMEECEKWGEKKDVIKNNYKIFSSLCDPVYLEVLKDRVNDCVRKWERTRDKLLNMHCQLQGFNKTTKSILKPSKTSKTVRIKEPNEYIVQGVPSISVTQPADRNLGVAEGYLNPAFEDLKEENDIEGKRRTENVVEGETHIKSILTNTANSKVFVTKLEVANINKKNDADVSVKSMVIESSAKRASIYENVDEREENNVVDEEIKDDGYENDTFHLAKDSALFSQVSRSVVIPKDDGSTPKRNENACKVVEVKEREIIKSTISSVEPTETVVQKADHMEPQTVEVVEIMEDTETEPEESAPDTDPEDKKTSPITARRLDFSPKQRKVHLAPGEILAKRQRLASDEALRSMKEPFADGERFLEVHKDIENESAKTQNSVQALLKAAGVSLQVSAKPKLSFSEFQNTDSTPTPPPTPSVVPDTIFSPLCLQMTDRINRMEQTTVTAWKDKDEKNEELIDDTKEVTLRKEVEMSNTYQIIGSFTKPVEISTLLVPAMEDNDSFYGSDKETDDLVVFSEDEGRFEQQEDSTSSDDEVHHSILEQQHHKEFTKDFKEIDISQERLTFVTKQKSESPKTDERRTGFLMNASRVNDLTLTLDRDINEFEEAAQEMLDRMDTMLASVRGVNSKSDPGKRLEVLERELSCLAPDAATLISRGDGLVLTVHTTHPERADLLKTTAQDKLRAKWSQVMSETEVRKLQAQQAEQILNEYNILMKSLNKWLQVAVRKVDDGKNDAKKIEEVATELTKRQKDVDRIKEISAELQIQQVKHLPKDNLLSSWQTVYSKVVQPGKNATKTFDTEDKAGELVTQVNKVREAVSGISRQLNGPTLSSKDFSNFMKQEDMLKDIKEALAKLKPSVDKIENERESVMKQARKEQADQVRRVIDKLREEWSQLNRGFTDRHSRWLKCNDEWEKLRQDCQRFADWLTSAETEAMRGNPQKLMELEKQITMKTRTMSNIVMVGDDIAQRSEEKDAAEVTERVDGLKQRWQSLLSQVNNSKEKAMPKKDNALLVMQATQKLVDQVKPLVSDSVNPSDDTALSVRLSSVKMKEEELTTKKQELEALKSPETQKLCKTVDKCLSTLNDHKELILSKLSSLKKLTAQLDVVISWVLETKTRINITKELPPIDRTRVIDNIMTCVFDRETEVKDVKENFTNLEKECQVAKQPVSRELREKVNKLMDDWQYLRNRGDVEQPIQTTAESPPQSMKANTTAAAAAEAIKTLTTPSKMASHSRGLYNVNRAAR</sequence>
<dbReference type="SUPFAM" id="SSF47576">
    <property type="entry name" value="Calponin-homology domain, CH-domain"/>
    <property type="match status" value="1"/>
</dbReference>
<dbReference type="Gene3D" id="1.20.58.60">
    <property type="match status" value="9"/>
</dbReference>
<dbReference type="CDD" id="cd00176">
    <property type="entry name" value="SPEC"/>
    <property type="match status" value="6"/>
</dbReference>
<feature type="region of interest" description="Disordered" evidence="4">
    <location>
        <begin position="1822"/>
        <end position="1845"/>
    </location>
</feature>
<dbReference type="InterPro" id="IPR001589">
    <property type="entry name" value="Actinin_actin-bd_CS"/>
</dbReference>
<dbReference type="Gene3D" id="1.10.418.10">
    <property type="entry name" value="Calponin-like domain"/>
    <property type="match status" value="2"/>
</dbReference>
<dbReference type="GO" id="GO:0005737">
    <property type="term" value="C:cytoplasm"/>
    <property type="evidence" value="ECO:0007669"/>
    <property type="project" value="UniProtKB-ARBA"/>
</dbReference>